<protein>
    <submittedName>
        <fullName evidence="1">NHL repeat protein</fullName>
    </submittedName>
</protein>
<organism evidence="1 2">
    <name type="scientific">Rubripirellula amarantea</name>
    <dbReference type="NCBI Taxonomy" id="2527999"/>
    <lineage>
        <taxon>Bacteria</taxon>
        <taxon>Pseudomonadati</taxon>
        <taxon>Planctomycetota</taxon>
        <taxon>Planctomycetia</taxon>
        <taxon>Pirellulales</taxon>
        <taxon>Pirellulaceae</taxon>
        <taxon>Rubripirellula</taxon>
    </lineage>
</organism>
<evidence type="ECO:0000313" key="1">
    <source>
        <dbReference type="EMBL" id="TWT54227.1"/>
    </source>
</evidence>
<reference evidence="1 2" key="1">
    <citation type="submission" date="2019-02" db="EMBL/GenBank/DDBJ databases">
        <title>Deep-cultivation of Planctomycetes and their phenomic and genomic characterization uncovers novel biology.</title>
        <authorList>
            <person name="Wiegand S."/>
            <person name="Jogler M."/>
            <person name="Boedeker C."/>
            <person name="Pinto D."/>
            <person name="Vollmers J."/>
            <person name="Rivas-Marin E."/>
            <person name="Kohn T."/>
            <person name="Peeters S.H."/>
            <person name="Heuer A."/>
            <person name="Rast P."/>
            <person name="Oberbeckmann S."/>
            <person name="Bunk B."/>
            <person name="Jeske O."/>
            <person name="Meyerdierks A."/>
            <person name="Storesund J.E."/>
            <person name="Kallscheuer N."/>
            <person name="Luecker S."/>
            <person name="Lage O.M."/>
            <person name="Pohl T."/>
            <person name="Merkel B.J."/>
            <person name="Hornburger P."/>
            <person name="Mueller R.-W."/>
            <person name="Bruemmer F."/>
            <person name="Labrenz M."/>
            <person name="Spormann A.M."/>
            <person name="Op Den Camp H."/>
            <person name="Overmann J."/>
            <person name="Amann R."/>
            <person name="Jetten M.S.M."/>
            <person name="Mascher T."/>
            <person name="Medema M.H."/>
            <person name="Devos D.P."/>
            <person name="Kaster A.-K."/>
            <person name="Ovreas L."/>
            <person name="Rohde M."/>
            <person name="Galperin M.Y."/>
            <person name="Jogler C."/>
        </authorList>
    </citation>
    <scope>NUCLEOTIDE SEQUENCE [LARGE SCALE GENOMIC DNA]</scope>
    <source>
        <strain evidence="1 2">Pla22</strain>
    </source>
</reference>
<dbReference type="AlphaFoldDB" id="A0A5C5WU38"/>
<dbReference type="GO" id="GO:0008270">
    <property type="term" value="F:zinc ion binding"/>
    <property type="evidence" value="ECO:0007669"/>
    <property type="project" value="UniProtKB-KW"/>
</dbReference>
<evidence type="ECO:0000313" key="2">
    <source>
        <dbReference type="Proteomes" id="UP000316598"/>
    </source>
</evidence>
<dbReference type="InterPro" id="IPR011042">
    <property type="entry name" value="6-blade_b-propeller_TolB-like"/>
</dbReference>
<dbReference type="GO" id="GO:0043161">
    <property type="term" value="P:proteasome-mediated ubiquitin-dependent protein catabolic process"/>
    <property type="evidence" value="ECO:0007669"/>
    <property type="project" value="TreeGrafter"/>
</dbReference>
<proteinExistence type="predicted"/>
<dbReference type="SUPFAM" id="SSF63829">
    <property type="entry name" value="Calcium-dependent phosphotriesterase"/>
    <property type="match status" value="1"/>
</dbReference>
<dbReference type="Proteomes" id="UP000316598">
    <property type="component" value="Unassembled WGS sequence"/>
</dbReference>
<dbReference type="InterPro" id="IPR050952">
    <property type="entry name" value="TRIM-NHL_E3_ligases"/>
</dbReference>
<comment type="caution">
    <text evidence="1">The sequence shown here is derived from an EMBL/GenBank/DDBJ whole genome shotgun (WGS) entry which is preliminary data.</text>
</comment>
<dbReference type="PANTHER" id="PTHR24104:SF25">
    <property type="entry name" value="PROTEIN LIN-41"/>
    <property type="match status" value="1"/>
</dbReference>
<sequence length="355" mass="38907">MNHQLTFITTIALLFLTAPYRPTASADESVGTRTKESTAKVSTAPVRMGAGIMTFDTVPGWGLRPDGNSAIGPTHGAVVIDKDGNIYTSAKAGVFVFSPEGKVIHSHLGPDYSQMHDMELRNENGTEYIYAARNENAEGMKFNARTGEVVLKLPFPDESGLTIEAFNPTAITVDDDGNIYLSDGYGSNHIFKYDKTGKYLSHFGEKGNGMKQFNTAHGMTLDTRYEPNRLLICDRNHQPKGRLVHYDLDGNFIEEVITGLGMPTSVSIQGDYVSVPDLAGRVVILDKNNSIMSVLGYNPNPALGRKFAIPQSQWIEGIFSGTHGSQWDAEGNLYVQDWNIAGRIMKLRRVNVAGL</sequence>
<gene>
    <name evidence="1" type="ORF">Pla22_18620</name>
</gene>
<dbReference type="PANTHER" id="PTHR24104">
    <property type="entry name" value="E3 UBIQUITIN-PROTEIN LIGASE NHLRC1-RELATED"/>
    <property type="match status" value="1"/>
</dbReference>
<dbReference type="RefSeq" id="WP_207310318.1">
    <property type="nucleotide sequence ID" value="NZ_SJPI01000001.1"/>
</dbReference>
<accession>A0A5C5WU38</accession>
<dbReference type="Gene3D" id="2.120.10.30">
    <property type="entry name" value="TolB, C-terminal domain"/>
    <property type="match status" value="1"/>
</dbReference>
<dbReference type="GO" id="GO:0000209">
    <property type="term" value="P:protein polyubiquitination"/>
    <property type="evidence" value="ECO:0007669"/>
    <property type="project" value="TreeGrafter"/>
</dbReference>
<dbReference type="Pfam" id="PF17170">
    <property type="entry name" value="DUF5128"/>
    <property type="match status" value="1"/>
</dbReference>
<dbReference type="EMBL" id="SJPI01000001">
    <property type="protein sequence ID" value="TWT54227.1"/>
    <property type="molecule type" value="Genomic_DNA"/>
</dbReference>
<dbReference type="GO" id="GO:0061630">
    <property type="term" value="F:ubiquitin protein ligase activity"/>
    <property type="evidence" value="ECO:0007669"/>
    <property type="project" value="TreeGrafter"/>
</dbReference>
<name>A0A5C5WU38_9BACT</name>
<keyword evidence="2" id="KW-1185">Reference proteome</keyword>